<evidence type="ECO:0000256" key="4">
    <source>
        <dbReference type="ARBA" id="ARBA00022827"/>
    </source>
</evidence>
<comment type="similarity">
    <text evidence="2 7">Belongs to the GMC oxidoreductase family.</text>
</comment>
<dbReference type="SUPFAM" id="SSF54373">
    <property type="entry name" value="FAD-linked reductases, C-terminal domain"/>
    <property type="match status" value="1"/>
</dbReference>
<dbReference type="PROSITE" id="PS51257">
    <property type="entry name" value="PROKAR_LIPOPROTEIN"/>
    <property type="match status" value="1"/>
</dbReference>
<evidence type="ECO:0000313" key="10">
    <source>
        <dbReference type="EMBL" id="TLX71305.1"/>
    </source>
</evidence>
<dbReference type="EMBL" id="SWDV01000041">
    <property type="protein sequence ID" value="TLX71305.1"/>
    <property type="molecule type" value="Genomic_DNA"/>
</dbReference>
<evidence type="ECO:0000256" key="1">
    <source>
        <dbReference type="ARBA" id="ARBA00001974"/>
    </source>
</evidence>
<evidence type="ECO:0000313" key="11">
    <source>
        <dbReference type="Proteomes" id="UP000306635"/>
    </source>
</evidence>
<reference evidence="10 11" key="1">
    <citation type="submission" date="2019-04" db="EMBL/GenBank/DDBJ databases">
        <authorList>
            <person name="Li M."/>
        </authorList>
    </citation>
    <scope>NUCLEOTIDE SEQUENCE [LARGE SCALE GENOMIC DNA]</scope>
    <source>
        <strain evidence="10 11">LAM1902</strain>
    </source>
</reference>
<feature type="binding site" evidence="6">
    <location>
        <begin position="91"/>
        <end position="94"/>
    </location>
    <ligand>
        <name>FAD</name>
        <dbReference type="ChEBI" id="CHEBI:57692"/>
    </ligand>
</feature>
<dbReference type="Pfam" id="PF00732">
    <property type="entry name" value="GMC_oxred_N"/>
    <property type="match status" value="1"/>
</dbReference>
<accession>A0A5R9QPE2</accession>
<keyword evidence="4 6" id="KW-0274">FAD</keyword>
<dbReference type="PROSITE" id="PS00624">
    <property type="entry name" value="GMC_OXRED_2"/>
    <property type="match status" value="1"/>
</dbReference>
<name>A0A5R9QPE2_9PSED</name>
<proteinExistence type="inferred from homology"/>
<dbReference type="InterPro" id="IPR012132">
    <property type="entry name" value="GMC_OxRdtase"/>
</dbReference>
<dbReference type="InterPro" id="IPR000172">
    <property type="entry name" value="GMC_OxRdtase_N"/>
</dbReference>
<dbReference type="OrthoDB" id="9785276at2"/>
<evidence type="ECO:0000256" key="2">
    <source>
        <dbReference type="ARBA" id="ARBA00010790"/>
    </source>
</evidence>
<dbReference type="PANTHER" id="PTHR11552">
    <property type="entry name" value="GLUCOSE-METHANOL-CHOLINE GMC OXIDOREDUCTASE"/>
    <property type="match status" value="1"/>
</dbReference>
<organism evidence="10 11">
    <name type="scientific">Pseudomonas nicosulfuronedens</name>
    <dbReference type="NCBI Taxonomy" id="2571105"/>
    <lineage>
        <taxon>Bacteria</taxon>
        <taxon>Pseudomonadati</taxon>
        <taxon>Pseudomonadota</taxon>
        <taxon>Gammaproteobacteria</taxon>
        <taxon>Pseudomonadales</taxon>
        <taxon>Pseudomonadaceae</taxon>
        <taxon>Pseudomonas</taxon>
    </lineage>
</organism>
<dbReference type="InterPro" id="IPR007867">
    <property type="entry name" value="GMC_OxRtase_C"/>
</dbReference>
<evidence type="ECO:0000256" key="7">
    <source>
        <dbReference type="RuleBase" id="RU003968"/>
    </source>
</evidence>
<evidence type="ECO:0000256" key="6">
    <source>
        <dbReference type="PIRSR" id="PIRSR000137-2"/>
    </source>
</evidence>
<feature type="domain" description="Glucose-methanol-choline oxidoreductase N-terminal" evidence="9">
    <location>
        <begin position="254"/>
        <end position="268"/>
    </location>
</feature>
<feature type="binding site" evidence="6">
    <location>
        <position position="218"/>
    </location>
    <ligand>
        <name>FAD</name>
        <dbReference type="ChEBI" id="CHEBI:57692"/>
    </ligand>
</feature>
<dbReference type="InterPro" id="IPR036188">
    <property type="entry name" value="FAD/NAD-bd_sf"/>
</dbReference>
<evidence type="ECO:0000259" key="9">
    <source>
        <dbReference type="PROSITE" id="PS00624"/>
    </source>
</evidence>
<protein>
    <submittedName>
        <fullName evidence="10">GMC oxidoreductase</fullName>
    </submittedName>
</protein>
<dbReference type="GO" id="GO:0016614">
    <property type="term" value="F:oxidoreductase activity, acting on CH-OH group of donors"/>
    <property type="evidence" value="ECO:0007669"/>
    <property type="project" value="InterPro"/>
</dbReference>
<dbReference type="SUPFAM" id="SSF51905">
    <property type="entry name" value="FAD/NAD(P)-binding domain"/>
    <property type="match status" value="1"/>
</dbReference>
<comment type="cofactor">
    <cofactor evidence="1 6">
        <name>FAD</name>
        <dbReference type="ChEBI" id="CHEBI:57692"/>
    </cofactor>
</comment>
<evidence type="ECO:0000259" key="8">
    <source>
        <dbReference type="PROSITE" id="PS00623"/>
    </source>
</evidence>
<dbReference type="PROSITE" id="PS00623">
    <property type="entry name" value="GMC_OXRED_1"/>
    <property type="match status" value="1"/>
</dbReference>
<gene>
    <name evidence="10" type="ORF">FAS41_25330</name>
</gene>
<dbReference type="AlphaFoldDB" id="A0A5R9QPE2"/>
<evidence type="ECO:0000256" key="5">
    <source>
        <dbReference type="ARBA" id="ARBA00023002"/>
    </source>
</evidence>
<dbReference type="Pfam" id="PF05199">
    <property type="entry name" value="GMC_oxred_C"/>
    <property type="match status" value="1"/>
</dbReference>
<keyword evidence="5" id="KW-0560">Oxidoreductase</keyword>
<dbReference type="GeneID" id="300409013"/>
<dbReference type="Gene3D" id="3.50.50.60">
    <property type="entry name" value="FAD/NAD(P)-binding domain"/>
    <property type="match status" value="1"/>
</dbReference>
<dbReference type="Proteomes" id="UP000306635">
    <property type="component" value="Unassembled WGS sequence"/>
</dbReference>
<evidence type="ECO:0000256" key="3">
    <source>
        <dbReference type="ARBA" id="ARBA00022630"/>
    </source>
</evidence>
<keyword evidence="11" id="KW-1185">Reference proteome</keyword>
<feature type="domain" description="Glucose-methanol-choline oxidoreductase N-terminal" evidence="8">
    <location>
        <begin position="81"/>
        <end position="104"/>
    </location>
</feature>
<dbReference type="PIRSF" id="PIRSF000137">
    <property type="entry name" value="Alcohol_oxidase"/>
    <property type="match status" value="1"/>
</dbReference>
<dbReference type="GO" id="GO:0050660">
    <property type="term" value="F:flavin adenine dinucleotide binding"/>
    <property type="evidence" value="ECO:0007669"/>
    <property type="project" value="InterPro"/>
</dbReference>
<dbReference type="RefSeq" id="WP_138526106.1">
    <property type="nucleotide sequence ID" value="NZ_SWDV01000041.1"/>
</dbReference>
<dbReference type="PANTHER" id="PTHR11552:SF147">
    <property type="entry name" value="CHOLINE DEHYDROGENASE, MITOCHONDRIAL"/>
    <property type="match status" value="1"/>
</dbReference>
<comment type="caution">
    <text evidence="10">The sequence shown here is derived from an EMBL/GenBank/DDBJ whole genome shotgun (WGS) entry which is preliminary data.</text>
</comment>
<keyword evidence="3 7" id="KW-0285">Flavoprotein</keyword>
<sequence length="534" mass="58632">MKEFDYIIVGAGSAGCVLANRLSESGKHNVLLIEAGPEDRNPLVRMPKGFGKLLTDPAHAWHLPVAVDPASGRSQEVWARGKLLGGSSAVNGMVYMRGHPADYDEWQANGAIGWGWDNMAEAFRSIENHALGASELRGGNGPLKVAPYAERNGIGEAVIEACESLGLKRKEDINELDHEGVAYLTYTISGGVRQSSAQAFLKPARKRRNLEVVTDTQVQRLLFDGSRVIGVEARRGDGEAVSYRAHREVILSAGALESPRLLQLSGIGDSAMLAGLGIPLVAHSPNVGRNMREHLLYFLQVRLRNWRDSQNREFAGPRLVKNALQYMLTRGGVMSLGSYQVGGFFRTRAGLERPDAQLMMAPYSMDFSSPTYRFEDYPGMQLFTYPLRPRSLGSVSIESADPAQPARIVTNYLADEYDREVSIGAFRFMRKVIHSAPMSHLVMEETHPGMQVQTDDEIIDEFRRRGQSGYHASGTCAMGSDDSAVLDPRLRVRGVTGLRVMDLSVIPTLISGNTNGPMMAMAWRAADLILEDAQ</sequence>
<dbReference type="Gene3D" id="3.30.560.10">
    <property type="entry name" value="Glucose Oxidase, domain 3"/>
    <property type="match status" value="1"/>
</dbReference>